<evidence type="ECO:0000313" key="2">
    <source>
        <dbReference type="EMBL" id="VEL28724.1"/>
    </source>
</evidence>
<feature type="region of interest" description="Disordered" evidence="1">
    <location>
        <begin position="1"/>
        <end position="29"/>
    </location>
</feature>
<dbReference type="PANTHER" id="PTHR13422:SF12">
    <property type="entry name" value="SIN3-HDAC COMPLEX-ASSOCIATED FACTOR"/>
    <property type="match status" value="1"/>
</dbReference>
<evidence type="ECO:0000313" key="3">
    <source>
        <dbReference type="Proteomes" id="UP000784294"/>
    </source>
</evidence>
<dbReference type="GO" id="GO:0070822">
    <property type="term" value="C:Sin3-type complex"/>
    <property type="evidence" value="ECO:0007669"/>
    <property type="project" value="TreeGrafter"/>
</dbReference>
<dbReference type="Proteomes" id="UP000784294">
    <property type="component" value="Unassembled WGS sequence"/>
</dbReference>
<gene>
    <name evidence="2" type="ORF">PXEA_LOCUS22164</name>
</gene>
<accession>A0A448X5Q1</accession>
<feature type="compositionally biased region" description="Gly residues" evidence="1">
    <location>
        <begin position="16"/>
        <end position="29"/>
    </location>
</feature>
<protein>
    <submittedName>
        <fullName evidence="2">Uncharacterized protein</fullName>
    </submittedName>
</protein>
<dbReference type="InterPro" id="IPR026065">
    <property type="entry name" value="FAM60A"/>
</dbReference>
<dbReference type="PANTHER" id="PTHR13422">
    <property type="entry name" value="SIN3-HDAC COMPLEX-ASSOCIATED FACTOR"/>
    <property type="match status" value="1"/>
</dbReference>
<keyword evidence="3" id="KW-1185">Reference proteome</keyword>
<dbReference type="Pfam" id="PF15396">
    <property type="entry name" value="FAM60A"/>
    <property type="match status" value="1"/>
</dbReference>
<dbReference type="OrthoDB" id="10023333at2759"/>
<dbReference type="GO" id="GO:0030336">
    <property type="term" value="P:negative regulation of cell migration"/>
    <property type="evidence" value="ECO:0007669"/>
    <property type="project" value="TreeGrafter"/>
</dbReference>
<organism evidence="2 3">
    <name type="scientific">Protopolystoma xenopodis</name>
    <dbReference type="NCBI Taxonomy" id="117903"/>
    <lineage>
        <taxon>Eukaryota</taxon>
        <taxon>Metazoa</taxon>
        <taxon>Spiralia</taxon>
        <taxon>Lophotrochozoa</taxon>
        <taxon>Platyhelminthes</taxon>
        <taxon>Monogenea</taxon>
        <taxon>Polyopisthocotylea</taxon>
        <taxon>Polystomatidea</taxon>
        <taxon>Polystomatidae</taxon>
        <taxon>Protopolystoma</taxon>
    </lineage>
</organism>
<evidence type="ECO:0000256" key="1">
    <source>
        <dbReference type="SAM" id="MobiDB-lite"/>
    </source>
</evidence>
<sequence>MFHHTPLSGITMSGGSANGTSGGGGGGSGRANFRSPLGCCICGTKSSSSRFTASARYSNYFSACFGHNAALRQGDLCNACVLCVKRWLQRGKAPEHFSHP</sequence>
<dbReference type="EMBL" id="CAAALY010097243">
    <property type="protein sequence ID" value="VEL28724.1"/>
    <property type="molecule type" value="Genomic_DNA"/>
</dbReference>
<proteinExistence type="predicted"/>
<reference evidence="2" key="1">
    <citation type="submission" date="2018-11" db="EMBL/GenBank/DDBJ databases">
        <authorList>
            <consortium name="Pathogen Informatics"/>
        </authorList>
    </citation>
    <scope>NUCLEOTIDE SEQUENCE</scope>
</reference>
<comment type="caution">
    <text evidence="2">The sequence shown here is derived from an EMBL/GenBank/DDBJ whole genome shotgun (WGS) entry which is preliminary data.</text>
</comment>
<dbReference type="AlphaFoldDB" id="A0A448X5Q1"/>
<name>A0A448X5Q1_9PLAT</name>